<protein>
    <submittedName>
        <fullName evidence="1">Uncharacterized protein</fullName>
    </submittedName>
</protein>
<reference evidence="1 2" key="1">
    <citation type="submission" date="2014-07" db="EMBL/GenBank/DDBJ databases">
        <title>Draft Genome Sequence of Gephyronic Acid Producer, Cystobacter violaceus Strain Cb vi76.</title>
        <authorList>
            <person name="Stevens D.C."/>
            <person name="Young J."/>
            <person name="Carmichael R."/>
            <person name="Tan J."/>
            <person name="Taylor R.E."/>
        </authorList>
    </citation>
    <scope>NUCLEOTIDE SEQUENCE [LARGE SCALE GENOMIC DNA]</scope>
    <source>
        <strain evidence="1 2">Cb vi76</strain>
    </source>
</reference>
<evidence type="ECO:0000313" key="2">
    <source>
        <dbReference type="Proteomes" id="UP000028547"/>
    </source>
</evidence>
<sequence length="200" mass="20713">MGKLVCTVELDKEKGVTVKVENADDQITQTVVMDGTSITITVKGSEETSTYVQKQDSVTITCKDFTVDATGTLTLKSAKASSWASQDILKVESTKDMTFTSSAKLTQSATQDAALSSNAKVAIEAATNLDLKGMQTSFTASGGDNKIEGVNLKMSGKAQAELAAPMIKVAAQAKLGLESSGMADLKGSMTSVGGSLVKLG</sequence>
<accession>A0A084SH38</accession>
<dbReference type="AlphaFoldDB" id="A0A084SH38"/>
<name>A0A084SH38_9BACT</name>
<dbReference type="EMBL" id="JPMI01000340">
    <property type="protein sequence ID" value="KFA87773.1"/>
    <property type="molecule type" value="Genomic_DNA"/>
</dbReference>
<evidence type="ECO:0000313" key="1">
    <source>
        <dbReference type="EMBL" id="KFA87773.1"/>
    </source>
</evidence>
<dbReference type="Proteomes" id="UP000028547">
    <property type="component" value="Unassembled WGS sequence"/>
</dbReference>
<organism evidence="1 2">
    <name type="scientific">Archangium violaceum Cb vi76</name>
    <dbReference type="NCBI Taxonomy" id="1406225"/>
    <lineage>
        <taxon>Bacteria</taxon>
        <taxon>Pseudomonadati</taxon>
        <taxon>Myxococcota</taxon>
        <taxon>Myxococcia</taxon>
        <taxon>Myxococcales</taxon>
        <taxon>Cystobacterineae</taxon>
        <taxon>Archangiaceae</taxon>
        <taxon>Archangium</taxon>
    </lineage>
</organism>
<proteinExistence type="predicted"/>
<comment type="caution">
    <text evidence="1">The sequence shown here is derived from an EMBL/GenBank/DDBJ whole genome shotgun (WGS) entry which is preliminary data.</text>
</comment>
<gene>
    <name evidence="1" type="ORF">Q664_45690</name>
</gene>
<dbReference type="RefSeq" id="WP_043411139.1">
    <property type="nucleotide sequence ID" value="NZ_JPMI01000340.1"/>
</dbReference>